<comment type="caution">
    <text evidence="2">The sequence shown here is derived from an EMBL/GenBank/DDBJ whole genome shotgun (WGS) entry which is preliminary data.</text>
</comment>
<evidence type="ECO:0000256" key="1">
    <source>
        <dbReference type="SAM" id="SignalP"/>
    </source>
</evidence>
<gene>
    <name evidence="2" type="ORF">PQU92_03855</name>
</gene>
<dbReference type="Pfam" id="PF09916">
    <property type="entry name" value="DUF2145"/>
    <property type="match status" value="1"/>
</dbReference>
<dbReference type="EMBL" id="JAQQKX010000002">
    <property type="protein sequence ID" value="MDC7682395.1"/>
    <property type="molecule type" value="Genomic_DNA"/>
</dbReference>
<dbReference type="RefSeq" id="WP_272746885.1">
    <property type="nucleotide sequence ID" value="NZ_JAQQKX010000002.1"/>
</dbReference>
<feature type="chain" id="PRO_5046507933" evidence="1">
    <location>
        <begin position="21"/>
        <end position="267"/>
    </location>
</feature>
<evidence type="ECO:0000313" key="2">
    <source>
        <dbReference type="EMBL" id="MDC7682395.1"/>
    </source>
</evidence>
<feature type="signal peptide" evidence="1">
    <location>
        <begin position="1"/>
        <end position="20"/>
    </location>
</feature>
<accession>A0ABT5HQQ0</accession>
<reference evidence="2 3" key="1">
    <citation type="submission" date="2023-01" db="EMBL/GenBank/DDBJ databases">
        <title>Novel species of the genus Asticcacaulis isolated from rivers.</title>
        <authorList>
            <person name="Lu H."/>
        </authorList>
    </citation>
    <scope>NUCLEOTIDE SEQUENCE [LARGE SCALE GENOMIC DNA]</scope>
    <source>
        <strain evidence="2 3">BYS171W</strain>
    </source>
</reference>
<organism evidence="2 3">
    <name type="scientific">Asticcacaulis aquaticus</name>
    <dbReference type="NCBI Taxonomy" id="2984212"/>
    <lineage>
        <taxon>Bacteria</taxon>
        <taxon>Pseudomonadati</taxon>
        <taxon>Pseudomonadota</taxon>
        <taxon>Alphaproteobacteria</taxon>
        <taxon>Caulobacterales</taxon>
        <taxon>Caulobacteraceae</taxon>
        <taxon>Asticcacaulis</taxon>
    </lineage>
</organism>
<sequence>MKSLPAFLAAGLLLVTPAFAGDESGDSAANPAVHLSPSDAARFAKQIETDLAAKGARVAIVFRTSRPRGKLPPGIAYTHGAFWVYRDIETSDGRVLKGYAVYNLYHGDGKTLPVTRSYLKQDFPLNFAAVTAENDVGIIIPTPEMQRRLYGLIGTPAYDRLHIRDYALVSNPWDPRYQNCVEFLLDVVAASAWETTSYPQIKANLRAYFQPTLVKAGFLQRALGPAADPRLRTDDHKGPVRTATYESLSAFMLERGLAAQAYILNRA</sequence>
<dbReference type="InterPro" id="IPR014547">
    <property type="entry name" value="UCP028477"/>
</dbReference>
<proteinExistence type="predicted"/>
<name>A0ABT5HQQ0_9CAUL</name>
<keyword evidence="3" id="KW-1185">Reference proteome</keyword>
<dbReference type="Proteomes" id="UP001214854">
    <property type="component" value="Unassembled WGS sequence"/>
</dbReference>
<evidence type="ECO:0000313" key="3">
    <source>
        <dbReference type="Proteomes" id="UP001214854"/>
    </source>
</evidence>
<protein>
    <submittedName>
        <fullName evidence="2">DUF2145 domain-containing protein</fullName>
    </submittedName>
</protein>
<keyword evidence="1" id="KW-0732">Signal</keyword>